<dbReference type="AlphaFoldDB" id="A0A232EG31"/>
<dbReference type="InterPro" id="IPR005225">
    <property type="entry name" value="Small_GTP-bd"/>
</dbReference>
<evidence type="ECO:0000256" key="15">
    <source>
        <dbReference type="ARBA" id="ARBA00051990"/>
    </source>
</evidence>
<dbReference type="InterPro" id="IPR033720">
    <property type="entry name" value="EFTU_2"/>
</dbReference>
<dbReference type="NCBIfam" id="NF009373">
    <property type="entry name" value="PRK12736.1"/>
    <property type="match status" value="1"/>
</dbReference>
<dbReference type="NCBIfam" id="NF009372">
    <property type="entry name" value="PRK12735.1"/>
    <property type="match status" value="1"/>
</dbReference>
<evidence type="ECO:0000256" key="4">
    <source>
        <dbReference type="ARBA" id="ARBA00011245"/>
    </source>
</evidence>
<dbReference type="Proteomes" id="UP000215335">
    <property type="component" value="Unassembled WGS sequence"/>
</dbReference>
<name>A0A232EG31_9HYME</name>
<dbReference type="FunFam" id="2.40.30.10:FF:000001">
    <property type="entry name" value="Elongation factor Tu"/>
    <property type="match status" value="1"/>
</dbReference>
<dbReference type="Pfam" id="PF00009">
    <property type="entry name" value="GTP_EFTU"/>
    <property type="match status" value="1"/>
</dbReference>
<evidence type="ECO:0000256" key="5">
    <source>
        <dbReference type="ARBA" id="ARBA00022490"/>
    </source>
</evidence>
<reference evidence="18 19" key="1">
    <citation type="journal article" date="2017" name="Curr. Biol.">
        <title>The Evolution of Venom by Co-option of Single-Copy Genes.</title>
        <authorList>
            <person name="Martinson E.O."/>
            <person name="Mrinalini"/>
            <person name="Kelkar Y.D."/>
            <person name="Chang C.H."/>
            <person name="Werren J.H."/>
        </authorList>
    </citation>
    <scope>NUCLEOTIDE SEQUENCE [LARGE SCALE GENOMIC DNA]</scope>
    <source>
        <strain evidence="18 19">Alberta</strain>
        <tissue evidence="18">Whole body</tissue>
    </source>
</reference>
<dbReference type="CDD" id="cd01884">
    <property type="entry name" value="EF_Tu"/>
    <property type="match status" value="1"/>
</dbReference>
<evidence type="ECO:0000259" key="17">
    <source>
        <dbReference type="PROSITE" id="PS51722"/>
    </source>
</evidence>
<comment type="function">
    <text evidence="16">This protein promotes the GTP-dependent binding of aminoacyl-tRNA to the A-site of ribosomes during protein biosynthesis.</text>
</comment>
<keyword evidence="7 16" id="KW-0547">Nucleotide-binding</keyword>
<comment type="similarity">
    <text evidence="3 16">Belongs to the TRAFAC class translation factor GTPase superfamily. Classic translation factor GTPase family. EF-Tu/EF-1A subfamily.</text>
</comment>
<dbReference type="GO" id="GO:0003746">
    <property type="term" value="F:translation elongation factor activity"/>
    <property type="evidence" value="ECO:0007669"/>
    <property type="project" value="UniProtKB-UniRule"/>
</dbReference>
<evidence type="ECO:0000256" key="10">
    <source>
        <dbReference type="ARBA" id="ARBA00022842"/>
    </source>
</evidence>
<keyword evidence="9" id="KW-0378">Hydrolase</keyword>
<dbReference type="SUPFAM" id="SSF50447">
    <property type="entry name" value="Translation proteins"/>
    <property type="match status" value="1"/>
</dbReference>
<evidence type="ECO:0000256" key="9">
    <source>
        <dbReference type="ARBA" id="ARBA00022801"/>
    </source>
</evidence>
<dbReference type="Gene3D" id="3.40.50.300">
    <property type="entry name" value="P-loop containing nucleotide triphosphate hydrolases"/>
    <property type="match status" value="1"/>
</dbReference>
<dbReference type="Pfam" id="PF03144">
    <property type="entry name" value="GTP_EFTU_D2"/>
    <property type="match status" value="1"/>
</dbReference>
<keyword evidence="14 16" id="KW-0342">GTP-binding</keyword>
<gene>
    <name evidence="18" type="ORF">TSAR_009346</name>
</gene>
<evidence type="ECO:0000256" key="12">
    <source>
        <dbReference type="ARBA" id="ARBA00022946"/>
    </source>
</evidence>
<dbReference type="PANTHER" id="PTHR43721">
    <property type="entry name" value="ELONGATION FACTOR TU-RELATED"/>
    <property type="match status" value="1"/>
</dbReference>
<dbReference type="InterPro" id="IPR004161">
    <property type="entry name" value="EFTu-like_2"/>
</dbReference>
<dbReference type="PROSITE" id="PS51722">
    <property type="entry name" value="G_TR_2"/>
    <property type="match status" value="1"/>
</dbReference>
<comment type="catalytic activity">
    <reaction evidence="15">
        <text>GTP + H2O = GDP + phosphate + H(+)</text>
        <dbReference type="Rhea" id="RHEA:19669"/>
        <dbReference type="ChEBI" id="CHEBI:15377"/>
        <dbReference type="ChEBI" id="CHEBI:15378"/>
        <dbReference type="ChEBI" id="CHEBI:37565"/>
        <dbReference type="ChEBI" id="CHEBI:43474"/>
        <dbReference type="ChEBI" id="CHEBI:58189"/>
        <dbReference type="EC" id="3.6.5.3"/>
    </reaction>
    <physiologicalReaction direction="left-to-right" evidence="15">
        <dbReference type="Rhea" id="RHEA:19670"/>
    </physiologicalReaction>
</comment>
<dbReference type="SUPFAM" id="SSF52540">
    <property type="entry name" value="P-loop containing nucleoside triphosphate hydrolases"/>
    <property type="match status" value="1"/>
</dbReference>
<dbReference type="InterPro" id="IPR009000">
    <property type="entry name" value="Transl_B-barrel_sf"/>
</dbReference>
<dbReference type="NCBIfam" id="TIGR00485">
    <property type="entry name" value="EF-Tu"/>
    <property type="match status" value="1"/>
</dbReference>
<comment type="caution">
    <text evidence="18">The sequence shown here is derived from an EMBL/GenBank/DDBJ whole genome shotgun (WGS) entry which is preliminary data.</text>
</comment>
<keyword evidence="11" id="KW-0648">Protein biosynthesis</keyword>
<dbReference type="InterPro" id="IPR000795">
    <property type="entry name" value="T_Tr_GTP-bd_dom"/>
</dbReference>
<dbReference type="InterPro" id="IPR041709">
    <property type="entry name" value="EF-Tu_GTP-bd"/>
</dbReference>
<evidence type="ECO:0000256" key="7">
    <source>
        <dbReference type="ARBA" id="ARBA00022741"/>
    </source>
</evidence>
<dbReference type="Gene3D" id="2.40.30.10">
    <property type="entry name" value="Translation factors"/>
    <property type="match status" value="2"/>
</dbReference>
<dbReference type="InterPro" id="IPR009001">
    <property type="entry name" value="Transl_elong_EF1A/Init_IF2_C"/>
</dbReference>
<evidence type="ECO:0000256" key="11">
    <source>
        <dbReference type="ARBA" id="ARBA00022917"/>
    </source>
</evidence>
<dbReference type="CDD" id="cd03697">
    <property type="entry name" value="EFTU_II"/>
    <property type="match status" value="1"/>
</dbReference>
<organism evidence="18 19">
    <name type="scientific">Trichomalopsis sarcophagae</name>
    <dbReference type="NCBI Taxonomy" id="543379"/>
    <lineage>
        <taxon>Eukaryota</taxon>
        <taxon>Metazoa</taxon>
        <taxon>Ecdysozoa</taxon>
        <taxon>Arthropoda</taxon>
        <taxon>Hexapoda</taxon>
        <taxon>Insecta</taxon>
        <taxon>Pterygota</taxon>
        <taxon>Neoptera</taxon>
        <taxon>Endopterygota</taxon>
        <taxon>Hymenoptera</taxon>
        <taxon>Apocrita</taxon>
        <taxon>Proctotrupomorpha</taxon>
        <taxon>Chalcidoidea</taxon>
        <taxon>Pteromalidae</taxon>
        <taxon>Pteromalinae</taxon>
        <taxon>Trichomalopsis</taxon>
    </lineage>
</organism>
<protein>
    <recommendedName>
        <fullName evidence="16">Elongation factor Tu</fullName>
    </recommendedName>
</protein>
<keyword evidence="6" id="KW-0479">Metal-binding</keyword>
<comment type="subcellular location">
    <subcellularLocation>
        <location evidence="2">Cytoplasm</location>
    </subcellularLocation>
    <subcellularLocation>
        <location evidence="1">Mitochondrion</location>
    </subcellularLocation>
</comment>
<evidence type="ECO:0000256" key="6">
    <source>
        <dbReference type="ARBA" id="ARBA00022723"/>
    </source>
</evidence>
<evidence type="ECO:0000256" key="3">
    <source>
        <dbReference type="ARBA" id="ARBA00007249"/>
    </source>
</evidence>
<dbReference type="InterPro" id="IPR004160">
    <property type="entry name" value="Transl_elong_EFTu/EF1A_C"/>
</dbReference>
<dbReference type="PRINTS" id="PR00315">
    <property type="entry name" value="ELONGATNFCT"/>
</dbReference>
<dbReference type="CDD" id="cd03706">
    <property type="entry name" value="mtEFTU_III"/>
    <property type="match status" value="1"/>
</dbReference>
<evidence type="ECO:0000256" key="1">
    <source>
        <dbReference type="ARBA" id="ARBA00004173"/>
    </source>
</evidence>
<dbReference type="FunFam" id="3.40.50.300:FF:000576">
    <property type="entry name" value="Elongation factor Tu"/>
    <property type="match status" value="1"/>
</dbReference>
<dbReference type="SUPFAM" id="SSF50465">
    <property type="entry name" value="EF-Tu/eEF-1alpha/eIF2-gamma C-terminal domain"/>
    <property type="match status" value="1"/>
</dbReference>
<dbReference type="InterPro" id="IPR050055">
    <property type="entry name" value="EF-Tu_GTPase"/>
</dbReference>
<dbReference type="Pfam" id="PF03143">
    <property type="entry name" value="GTP_EFTU_D3"/>
    <property type="match status" value="1"/>
</dbReference>
<dbReference type="PROSITE" id="PS00301">
    <property type="entry name" value="G_TR_1"/>
    <property type="match status" value="1"/>
</dbReference>
<comment type="subunit">
    <text evidence="4">Monomer.</text>
</comment>
<evidence type="ECO:0000256" key="8">
    <source>
        <dbReference type="ARBA" id="ARBA00022768"/>
    </source>
</evidence>
<evidence type="ECO:0000256" key="13">
    <source>
        <dbReference type="ARBA" id="ARBA00023128"/>
    </source>
</evidence>
<dbReference type="GO" id="GO:0003924">
    <property type="term" value="F:GTPase activity"/>
    <property type="evidence" value="ECO:0007669"/>
    <property type="project" value="UniProtKB-UniRule"/>
</dbReference>
<dbReference type="GO" id="GO:0005525">
    <property type="term" value="F:GTP binding"/>
    <property type="evidence" value="ECO:0007669"/>
    <property type="project" value="UniProtKB-UniRule"/>
</dbReference>
<dbReference type="EMBL" id="NNAY01004879">
    <property type="protein sequence ID" value="OXU17306.1"/>
    <property type="molecule type" value="Genomic_DNA"/>
</dbReference>
<keyword evidence="10" id="KW-0460">Magnesium</keyword>
<sequence>MALVSARTVLYPALRQTVRQLNFTRQLAKYQRRNQLCSRLYLPEVTVQRLYAEKVVFARDKPHVNIGTIGHVDHGKTTLTAAITKVLSEKELAKAKNYNEIDNAPEEKARGITINVAHIEYQTENRHYSHTDCPGHADYIKNMITGTAQMDGAILVVAATDGAMPQTKEHLLLAKQIGIEHIVVFINKVDAADAEMVELVEMEIRELMSEMGYDGDKIPVIKGSALSALEGKSPEIGSEAIMKLLEQIDGYVPVPVRDLDKPFLLPVEGTYSIPGRGTVVSGRLERGKLKKGQEVEFVGYNKQFKTTVTGIEMFHKILETAEAGDQLGALIKGVKREDIRRGMIMAKPGSVKAYDHVEAQAYILTGEEGGRKKAVQDHIQLQMYSKTWDCPAQVTIPGKNLAMPGEDAKLDLKLLKNMVCEKGQRFTLRDGSVTVGTGVITNLLAPLTEDEKMVLVEGKKGLRKLERKQQQKS</sequence>
<dbReference type="PANTHER" id="PTHR43721:SF36">
    <property type="entry name" value="ELONGATION FACTOR TU, MITOCHONDRIAL"/>
    <property type="match status" value="1"/>
</dbReference>
<dbReference type="OrthoDB" id="2067at2759"/>
<dbReference type="STRING" id="543379.A0A232EG31"/>
<dbReference type="InterPro" id="IPR027417">
    <property type="entry name" value="P-loop_NTPase"/>
</dbReference>
<dbReference type="NCBIfam" id="TIGR00231">
    <property type="entry name" value="small_GTP"/>
    <property type="match status" value="1"/>
</dbReference>
<proteinExistence type="inferred from homology"/>
<feature type="domain" description="Tr-type G" evidence="17">
    <location>
        <begin position="61"/>
        <end position="256"/>
    </location>
</feature>
<evidence type="ECO:0000256" key="14">
    <source>
        <dbReference type="ARBA" id="ARBA00023134"/>
    </source>
</evidence>
<evidence type="ECO:0000313" key="18">
    <source>
        <dbReference type="EMBL" id="OXU17306.1"/>
    </source>
</evidence>
<dbReference type="InterPro" id="IPR031157">
    <property type="entry name" value="G_TR_CS"/>
</dbReference>
<keyword evidence="12" id="KW-0809">Transit peptide</keyword>
<keyword evidence="19" id="KW-1185">Reference proteome</keyword>
<keyword evidence="8 16" id="KW-0251">Elongation factor</keyword>
<dbReference type="GO" id="GO:0070125">
    <property type="term" value="P:mitochondrial translational elongation"/>
    <property type="evidence" value="ECO:0007669"/>
    <property type="project" value="TreeGrafter"/>
</dbReference>
<dbReference type="InterPro" id="IPR004541">
    <property type="entry name" value="Transl_elong_EFTu/EF1A_bac/org"/>
</dbReference>
<evidence type="ECO:0000313" key="19">
    <source>
        <dbReference type="Proteomes" id="UP000215335"/>
    </source>
</evidence>
<dbReference type="GO" id="GO:0046872">
    <property type="term" value="F:metal ion binding"/>
    <property type="evidence" value="ECO:0007669"/>
    <property type="project" value="UniProtKB-KW"/>
</dbReference>
<dbReference type="NCBIfam" id="NF000766">
    <property type="entry name" value="PRK00049.1"/>
    <property type="match status" value="1"/>
</dbReference>
<keyword evidence="5" id="KW-0963">Cytoplasm</keyword>
<evidence type="ECO:0000256" key="16">
    <source>
        <dbReference type="RuleBase" id="RU000325"/>
    </source>
</evidence>
<accession>A0A232EG31</accession>
<dbReference type="GO" id="GO:0005739">
    <property type="term" value="C:mitochondrion"/>
    <property type="evidence" value="ECO:0007669"/>
    <property type="project" value="UniProtKB-SubCell"/>
</dbReference>
<keyword evidence="13" id="KW-0496">Mitochondrion</keyword>
<evidence type="ECO:0000256" key="2">
    <source>
        <dbReference type="ARBA" id="ARBA00004496"/>
    </source>
</evidence>